<evidence type="ECO:0000313" key="13">
    <source>
        <dbReference type="EMBL" id="OUQ09408.1"/>
    </source>
</evidence>
<feature type="transmembrane region" description="Helical" evidence="10">
    <location>
        <begin position="15"/>
        <end position="37"/>
    </location>
</feature>
<evidence type="ECO:0000313" key="14">
    <source>
        <dbReference type="Proteomes" id="UP000196074"/>
    </source>
</evidence>
<dbReference type="EMBL" id="NFLC01000024">
    <property type="protein sequence ID" value="OUQ09408.1"/>
    <property type="molecule type" value="Genomic_DNA"/>
</dbReference>
<keyword evidence="3" id="KW-1003">Cell membrane</keyword>
<evidence type="ECO:0000256" key="5">
    <source>
        <dbReference type="ARBA" id="ARBA00022960"/>
    </source>
</evidence>
<keyword evidence="13" id="KW-0131">Cell cycle</keyword>
<organism evidence="13 14">
    <name type="scientific">Enterococcus cecorum</name>
    <dbReference type="NCBI Taxonomy" id="44008"/>
    <lineage>
        <taxon>Bacteria</taxon>
        <taxon>Bacillati</taxon>
        <taxon>Bacillota</taxon>
        <taxon>Bacilli</taxon>
        <taxon>Lactobacillales</taxon>
        <taxon>Enterococcaceae</taxon>
        <taxon>Enterococcus</taxon>
    </lineage>
</organism>
<reference evidence="14" key="1">
    <citation type="submission" date="2017-04" db="EMBL/GenBank/DDBJ databases">
        <title>Function of individual gut microbiota members based on whole genome sequencing of pure cultures obtained from chicken caecum.</title>
        <authorList>
            <person name="Medvecky M."/>
            <person name="Cejkova D."/>
            <person name="Polansky O."/>
            <person name="Karasova D."/>
            <person name="Kubasova T."/>
            <person name="Cizek A."/>
            <person name="Rychlik I."/>
        </authorList>
    </citation>
    <scope>NUCLEOTIDE SEQUENCE [LARGE SCALE GENOMIC DNA]</scope>
    <source>
        <strain evidence="14">An144</strain>
    </source>
</reference>
<dbReference type="InterPro" id="IPR012338">
    <property type="entry name" value="Beta-lactam/transpept-like"/>
</dbReference>
<sequence length="687" mass="75358">MKNIKKSHIPFRLNFLYFLIFILFVALISRLGVLQLANNDKYTSKINALSTIEVSESAPRGSIYDSEKTLLVTNSASPSITFTRGVNMSAAEILNLATKLSQYIDMPIDVNLTDRDKRDFYLADKNHLKQIQNQLTKKEKGLDNSKQYARMVDLVPADQLNFDDTQLKIATIFKKMNAAQSLSTVYVKNEGVTDQELAVVAEHATDLPGISTGNDWNREILAQSSLKSLIGKVSTEKQGLPAEEVDSYLKKGYARNDRVGTSFIEKSYEEYLQGKKSKYEISVDGKGNITSKKEVSTGAKGDNVVLSINAKFQEKVDEILKRNYQSLVDRGFATYSPGIYAVVMNPNNGGILAMSGYYHEIASKSIEENAIGTYMNAFVPGSVVKAGTLTAGWQKGVISGNQTLLDEPIYIQGTAPKTSIFNRSGYANMNLTAEKALEISSNSYMMKIALKLMGIEYQYNISLPLIKNQASAYEALRNAFASYGMGVKTGIDLPKESSGIQPSIDQLSEKNNDGGKILDLAFGQFDTYTTMQLAQYVATIANGGNRIEPHIVEAIYNNNAEGELGDKVKEIKGKVLNKVDITDEQLNIIRSGFYDAVHGTNAFTTATALRSAKMDLAAKTGTAETTVTDNGKLIDVVNLNVVAYGPTDDAQVCLAVMIPQLDEKAGHPNLTVAKEIIDAYVDTYHVK</sequence>
<comment type="subcellular location">
    <subcellularLocation>
        <location evidence="1">Cell membrane</location>
        <topology evidence="1">Single-pass membrane protein</topology>
    </subcellularLocation>
</comment>
<evidence type="ECO:0000256" key="1">
    <source>
        <dbReference type="ARBA" id="ARBA00004162"/>
    </source>
</evidence>
<dbReference type="InterPro" id="IPR005311">
    <property type="entry name" value="PBP_dimer"/>
</dbReference>
<evidence type="ECO:0000256" key="10">
    <source>
        <dbReference type="SAM" id="Phobius"/>
    </source>
</evidence>
<dbReference type="GO" id="GO:0051301">
    <property type="term" value="P:cell division"/>
    <property type="evidence" value="ECO:0007669"/>
    <property type="project" value="UniProtKB-KW"/>
</dbReference>
<evidence type="ECO:0000256" key="9">
    <source>
        <dbReference type="ARBA" id="ARBA00023316"/>
    </source>
</evidence>
<dbReference type="GO" id="GO:0009252">
    <property type="term" value="P:peptidoglycan biosynthetic process"/>
    <property type="evidence" value="ECO:0007669"/>
    <property type="project" value="UniProtKB-KW"/>
</dbReference>
<evidence type="ECO:0000259" key="12">
    <source>
        <dbReference type="Pfam" id="PF03717"/>
    </source>
</evidence>
<dbReference type="GO" id="GO:0008360">
    <property type="term" value="P:regulation of cell shape"/>
    <property type="evidence" value="ECO:0007669"/>
    <property type="project" value="UniProtKB-KW"/>
</dbReference>
<keyword evidence="8 10" id="KW-0472">Membrane</keyword>
<dbReference type="Gene3D" id="3.40.710.10">
    <property type="entry name" value="DD-peptidase/beta-lactamase superfamily"/>
    <property type="match status" value="1"/>
</dbReference>
<dbReference type="Gene3D" id="3.90.1310.10">
    <property type="entry name" value="Penicillin-binding protein 2a (Domain 2)"/>
    <property type="match status" value="1"/>
</dbReference>
<dbReference type="GO" id="GO:0071555">
    <property type="term" value="P:cell wall organization"/>
    <property type="evidence" value="ECO:0007669"/>
    <property type="project" value="UniProtKB-KW"/>
</dbReference>
<dbReference type="GO" id="GO:0071972">
    <property type="term" value="F:peptidoglycan L,D-transpeptidase activity"/>
    <property type="evidence" value="ECO:0007669"/>
    <property type="project" value="TreeGrafter"/>
</dbReference>
<dbReference type="Gene3D" id="1.10.10.1230">
    <property type="entry name" value="Penicillin-binding protein, N-terminal non-catalytic domain, head sub-domain"/>
    <property type="match status" value="1"/>
</dbReference>
<dbReference type="GO" id="GO:0005886">
    <property type="term" value="C:plasma membrane"/>
    <property type="evidence" value="ECO:0007669"/>
    <property type="project" value="UniProtKB-SubCell"/>
</dbReference>
<keyword evidence="4 10" id="KW-0812">Transmembrane</keyword>
<keyword evidence="5" id="KW-0133">Cell shape</keyword>
<evidence type="ECO:0000256" key="7">
    <source>
        <dbReference type="ARBA" id="ARBA00022989"/>
    </source>
</evidence>
<accession>A0A1Y4QVQ3</accession>
<dbReference type="AlphaFoldDB" id="A0A1Y4QVQ3"/>
<proteinExistence type="inferred from homology"/>
<dbReference type="InterPro" id="IPR001460">
    <property type="entry name" value="PCN-bd_Tpept"/>
</dbReference>
<comment type="caution">
    <text evidence="13">The sequence shown here is derived from an EMBL/GenBank/DDBJ whole genome shotgun (WGS) entry which is preliminary data.</text>
</comment>
<keyword evidence="13" id="KW-0132">Cell division</keyword>
<evidence type="ECO:0000256" key="2">
    <source>
        <dbReference type="ARBA" id="ARBA00007171"/>
    </source>
</evidence>
<evidence type="ECO:0000256" key="8">
    <source>
        <dbReference type="ARBA" id="ARBA00023136"/>
    </source>
</evidence>
<evidence type="ECO:0000256" key="6">
    <source>
        <dbReference type="ARBA" id="ARBA00022984"/>
    </source>
</evidence>
<feature type="domain" description="Penicillin-binding protein dimerisation" evidence="12">
    <location>
        <begin position="57"/>
        <end position="292"/>
    </location>
</feature>
<evidence type="ECO:0000256" key="3">
    <source>
        <dbReference type="ARBA" id="ARBA00022475"/>
    </source>
</evidence>
<protein>
    <submittedName>
        <fullName evidence="13">Cell division protein FtsI</fullName>
    </submittedName>
</protein>
<dbReference type="InterPro" id="IPR036138">
    <property type="entry name" value="PBP_dimer_sf"/>
</dbReference>
<dbReference type="InterPro" id="IPR050515">
    <property type="entry name" value="Beta-lactam/transpept"/>
</dbReference>
<evidence type="ECO:0000259" key="11">
    <source>
        <dbReference type="Pfam" id="PF00905"/>
    </source>
</evidence>
<dbReference type="SUPFAM" id="SSF56601">
    <property type="entry name" value="beta-lactamase/transpeptidase-like"/>
    <property type="match status" value="1"/>
</dbReference>
<gene>
    <name evidence="13" type="ORF">B5E88_10215</name>
</gene>
<dbReference type="Pfam" id="PF03717">
    <property type="entry name" value="PBP_dimer"/>
    <property type="match status" value="1"/>
</dbReference>
<dbReference type="RefSeq" id="WP_087215873.1">
    <property type="nucleotide sequence ID" value="NZ_OX346405.1"/>
</dbReference>
<keyword evidence="9" id="KW-0961">Cell wall biogenesis/degradation</keyword>
<evidence type="ECO:0000256" key="4">
    <source>
        <dbReference type="ARBA" id="ARBA00022692"/>
    </source>
</evidence>
<dbReference type="GO" id="GO:0008658">
    <property type="term" value="F:penicillin binding"/>
    <property type="evidence" value="ECO:0007669"/>
    <property type="project" value="InterPro"/>
</dbReference>
<dbReference type="Proteomes" id="UP000196074">
    <property type="component" value="Unassembled WGS sequence"/>
</dbReference>
<dbReference type="Pfam" id="PF00905">
    <property type="entry name" value="Transpeptidase"/>
    <property type="match status" value="1"/>
</dbReference>
<dbReference type="PANTHER" id="PTHR30627:SF2">
    <property type="entry name" value="PEPTIDOGLYCAN D,D-TRANSPEPTIDASE MRDA"/>
    <property type="match status" value="1"/>
</dbReference>
<comment type="similarity">
    <text evidence="2">Belongs to the transpeptidase family.</text>
</comment>
<keyword evidence="6" id="KW-0573">Peptidoglycan synthesis</keyword>
<name>A0A1Y4QVQ3_9ENTE</name>
<feature type="domain" description="Penicillin-binding protein transpeptidase" evidence="11">
    <location>
        <begin position="340"/>
        <end position="677"/>
    </location>
</feature>
<keyword evidence="7 10" id="KW-1133">Transmembrane helix</keyword>
<dbReference type="SUPFAM" id="SSF56519">
    <property type="entry name" value="Penicillin binding protein dimerisation domain"/>
    <property type="match status" value="1"/>
</dbReference>
<dbReference type="PANTHER" id="PTHR30627">
    <property type="entry name" value="PEPTIDOGLYCAN D,D-TRANSPEPTIDASE"/>
    <property type="match status" value="1"/>
</dbReference>